<dbReference type="AlphaFoldDB" id="A0A2S8JQ80"/>
<dbReference type="EMBL" id="UFZA01000002">
    <property type="protein sequence ID" value="STE71484.1"/>
    <property type="molecule type" value="Genomic_DNA"/>
</dbReference>
<dbReference type="InterPro" id="IPR056974">
    <property type="entry name" value="Tail_Gp41-like"/>
</dbReference>
<evidence type="ECO:0000313" key="1">
    <source>
        <dbReference type="EMBL" id="STE71484.1"/>
    </source>
</evidence>
<dbReference type="Proteomes" id="UP000255164">
    <property type="component" value="Unassembled WGS sequence"/>
</dbReference>
<proteinExistence type="predicted"/>
<dbReference type="Pfam" id="PF23746">
    <property type="entry name" value="Gp41_Mu"/>
    <property type="match status" value="1"/>
</dbReference>
<sequence length="131" mass="13863">MAAMEFELKHGLLTGKGTADETLHKTVKLRELTASDVIDAQLAAERVVMGGNGKAVAYCSEVLMGLEMMRRQVAAIGSIPGPLDMKQLRMLHPADLELISTKAAALDEMLEEVATRGRTDAVGGGTDEPAG</sequence>
<evidence type="ECO:0000313" key="2">
    <source>
        <dbReference type="Proteomes" id="UP000255164"/>
    </source>
</evidence>
<accession>A0A2S8JQ80</accession>
<dbReference type="RefSeq" id="WP_104013578.1">
    <property type="nucleotide sequence ID" value="NZ_PRDF01000029.1"/>
</dbReference>
<gene>
    <name evidence="1" type="ORF">NCTC10082_04365</name>
</gene>
<name>A0A2S8JQ80_ECOLX</name>
<organism evidence="1 2">
    <name type="scientific">Escherichia coli</name>
    <dbReference type="NCBI Taxonomy" id="562"/>
    <lineage>
        <taxon>Bacteria</taxon>
        <taxon>Pseudomonadati</taxon>
        <taxon>Pseudomonadota</taxon>
        <taxon>Gammaproteobacteria</taxon>
        <taxon>Enterobacterales</taxon>
        <taxon>Enterobacteriaceae</taxon>
        <taxon>Escherichia</taxon>
    </lineage>
</organism>
<protein>
    <submittedName>
        <fullName evidence="1">Mu-like prophage FluMu protein gp41</fullName>
    </submittedName>
</protein>
<reference evidence="1 2" key="1">
    <citation type="submission" date="2018-06" db="EMBL/GenBank/DDBJ databases">
        <authorList>
            <consortium name="Pathogen Informatics"/>
            <person name="Doyle S."/>
        </authorList>
    </citation>
    <scope>NUCLEOTIDE SEQUENCE [LARGE SCALE GENOMIC DNA]</scope>
    <source>
        <strain evidence="1 2">NCTC10082</strain>
    </source>
</reference>